<dbReference type="Proteomes" id="UP001236239">
    <property type="component" value="Unassembled WGS sequence"/>
</dbReference>
<dbReference type="RefSeq" id="WP_090920352.1">
    <property type="nucleotide sequence ID" value="NZ_CP016180.1"/>
</dbReference>
<dbReference type="InterPro" id="IPR007838">
    <property type="entry name" value="Cell_div_ZapA-like"/>
</dbReference>
<comment type="similarity">
    <text evidence="2">Belongs to the ZapA family. Type 1 subfamily.</text>
</comment>
<evidence type="ECO:0000313" key="15">
    <source>
        <dbReference type="EMBL" id="MDP8175335.1"/>
    </source>
</evidence>
<evidence type="ECO:0000313" key="18">
    <source>
        <dbReference type="Proteomes" id="UP001224812"/>
    </source>
</evidence>
<evidence type="ECO:0000313" key="13">
    <source>
        <dbReference type="EMBL" id="MDP8084397.1"/>
    </source>
</evidence>
<dbReference type="GO" id="GO:0043093">
    <property type="term" value="P:FtsZ-dependent cytokinesis"/>
    <property type="evidence" value="ECO:0007669"/>
    <property type="project" value="TreeGrafter"/>
</dbReference>
<organism evidence="16 17">
    <name type="scientific">Phocoenobacter skyensis</name>
    <dbReference type="NCBI Taxonomy" id="97481"/>
    <lineage>
        <taxon>Bacteria</taxon>
        <taxon>Pseudomonadati</taxon>
        <taxon>Pseudomonadota</taxon>
        <taxon>Gammaproteobacteria</taxon>
        <taxon>Pasteurellales</taxon>
        <taxon>Pasteurellaceae</taxon>
        <taxon>Phocoenobacter</taxon>
    </lineage>
</organism>
<dbReference type="Proteomes" id="UP001224812">
    <property type="component" value="Unassembled WGS sequence"/>
</dbReference>
<evidence type="ECO:0000256" key="4">
    <source>
        <dbReference type="ARBA" id="ARBA00022490"/>
    </source>
</evidence>
<dbReference type="GO" id="GO:0030428">
    <property type="term" value="C:cell septum"/>
    <property type="evidence" value="ECO:0007669"/>
    <property type="project" value="TreeGrafter"/>
</dbReference>
<reference evidence="13 18" key="3">
    <citation type="journal article" date="2023" name="Front. Microbiol.">
        <title>Phylogeography and host specificity of Pasteurellaceae pathogenic to sea-farmed fish in the north-east Atlantic.</title>
        <authorList>
            <person name="Gulla S."/>
            <person name="Colquhoun D.J."/>
            <person name="Olsen A.B."/>
            <person name="Spilsberg B."/>
            <person name="Lagesen K."/>
            <person name="Aakesson C.P."/>
            <person name="Strom S."/>
            <person name="Manji F."/>
            <person name="Birkbeck T.H."/>
            <person name="Nilsen H.K."/>
        </authorList>
    </citation>
    <scope>NUCLEOTIDE SEQUENCE [LARGE SCALE GENOMIC DNA]</scope>
    <source>
        <strain evidence="13 18">VIO11850</strain>
    </source>
</reference>
<dbReference type="Proteomes" id="UP000198883">
    <property type="component" value="Unassembled WGS sequence"/>
</dbReference>
<evidence type="ECO:0000256" key="2">
    <source>
        <dbReference type="ARBA" id="ARBA00010074"/>
    </source>
</evidence>
<proteinExistence type="inferred from homology"/>
<feature type="coiled-coil region" evidence="12">
    <location>
        <begin position="31"/>
        <end position="78"/>
    </location>
</feature>
<evidence type="ECO:0000256" key="7">
    <source>
        <dbReference type="ARBA" id="ARBA00023210"/>
    </source>
</evidence>
<dbReference type="GO" id="GO:0032153">
    <property type="term" value="C:cell division site"/>
    <property type="evidence" value="ECO:0007669"/>
    <property type="project" value="TreeGrafter"/>
</dbReference>
<dbReference type="PANTHER" id="PTHR34981:SF1">
    <property type="entry name" value="CELL DIVISION PROTEIN ZAPA"/>
    <property type="match status" value="1"/>
</dbReference>
<name>A0A1H7V0C7_9PAST</name>
<evidence type="ECO:0000313" key="17">
    <source>
        <dbReference type="Proteomes" id="UP000198883"/>
    </source>
</evidence>
<dbReference type="GO" id="GO:0000917">
    <property type="term" value="P:division septum assembly"/>
    <property type="evidence" value="ECO:0007669"/>
    <property type="project" value="UniProtKB-KW"/>
</dbReference>
<accession>A0A1H7V0C7</accession>
<reference evidence="17" key="1">
    <citation type="submission" date="2016-10" db="EMBL/GenBank/DDBJ databases">
        <authorList>
            <person name="Varghese N."/>
            <person name="Submissions S."/>
        </authorList>
    </citation>
    <scope>NUCLEOTIDE SEQUENCE [LARGE SCALE GENOMIC DNA]</scope>
    <source>
        <strain evidence="17">DSM 24204</strain>
    </source>
</reference>
<gene>
    <name evidence="13" type="primary">zapA</name>
    <name evidence="13" type="ORF">QJT92_00415</name>
    <name evidence="14" type="ORF">QJU93_02090</name>
    <name evidence="15" type="ORF">QJU97_07690</name>
    <name evidence="16" type="ORF">SAMN05444853_10384</name>
</gene>
<evidence type="ECO:0000256" key="9">
    <source>
        <dbReference type="ARBA" id="ARBA00024910"/>
    </source>
</evidence>
<keyword evidence="5 16" id="KW-0132">Cell division</keyword>
<dbReference type="InterPro" id="IPR036192">
    <property type="entry name" value="Cell_div_ZapA-like_sf"/>
</dbReference>
<dbReference type="InterPro" id="IPR042233">
    <property type="entry name" value="Cell_div_ZapA_N"/>
</dbReference>
<reference evidence="14" key="4">
    <citation type="journal article" date="2023" name="Front. Microbiol.">
        <title>Phylogeography and host specificity of Pasteurellaceae pathogenic to sea-farmed fish in the north-east Atlantic.</title>
        <authorList>
            <person name="Gulla S."/>
            <person name="Colquhoun D.J."/>
            <person name="Olsen A.B."/>
            <person name="Spilsberg B."/>
            <person name="Lagesen K."/>
            <person name="Aakesson C.P."/>
            <person name="Strom S."/>
            <person name="Manji F."/>
            <person name="Birkbeck T.H."/>
            <person name="Nilsen H.K."/>
        </authorList>
    </citation>
    <scope>NUCLEOTIDE SEQUENCE</scope>
    <source>
        <strain evidence="15">98B1</strain>
        <strain evidence="14">TW16_20</strain>
    </source>
</reference>
<dbReference type="Pfam" id="PF05164">
    <property type="entry name" value="ZapA"/>
    <property type="match status" value="1"/>
</dbReference>
<dbReference type="Gene3D" id="3.30.160.880">
    <property type="entry name" value="Cell division protein ZapA protomer, N-terminal domain"/>
    <property type="match status" value="1"/>
</dbReference>
<dbReference type="EMBL" id="JASAYQ010000002">
    <property type="protein sequence ID" value="MDP8172144.1"/>
    <property type="molecule type" value="Genomic_DNA"/>
</dbReference>
<evidence type="ECO:0000313" key="16">
    <source>
        <dbReference type="EMBL" id="SEM02358.1"/>
    </source>
</evidence>
<protein>
    <recommendedName>
        <fullName evidence="3">Cell division protein ZapA</fullName>
    </recommendedName>
    <alternativeName>
        <fullName evidence="11">Z ring-associated protein ZapA</fullName>
    </alternativeName>
</protein>
<evidence type="ECO:0000313" key="14">
    <source>
        <dbReference type="EMBL" id="MDP8172144.1"/>
    </source>
</evidence>
<evidence type="ECO:0000256" key="10">
    <source>
        <dbReference type="ARBA" id="ARBA00026068"/>
    </source>
</evidence>
<evidence type="ECO:0000256" key="3">
    <source>
        <dbReference type="ARBA" id="ARBA00015195"/>
    </source>
</evidence>
<keyword evidence="6 12" id="KW-0175">Coiled coil</keyword>
<evidence type="ECO:0000256" key="1">
    <source>
        <dbReference type="ARBA" id="ARBA00004496"/>
    </source>
</evidence>
<dbReference type="OrthoDB" id="5917174at2"/>
<dbReference type="SUPFAM" id="SSF102829">
    <property type="entry name" value="Cell division protein ZapA-like"/>
    <property type="match status" value="1"/>
</dbReference>
<dbReference type="EMBL" id="FOBN01000003">
    <property type="protein sequence ID" value="SEM02358.1"/>
    <property type="molecule type" value="Genomic_DNA"/>
</dbReference>
<dbReference type="GeneID" id="83545165"/>
<evidence type="ECO:0000256" key="5">
    <source>
        <dbReference type="ARBA" id="ARBA00022618"/>
    </source>
</evidence>
<reference evidence="16" key="2">
    <citation type="submission" date="2016-10" db="EMBL/GenBank/DDBJ databases">
        <authorList>
            <person name="de Groot N.N."/>
        </authorList>
    </citation>
    <scope>NUCLEOTIDE SEQUENCE [LARGE SCALE GENOMIC DNA]</scope>
    <source>
        <strain evidence="16">DSM 24204</strain>
    </source>
</reference>
<evidence type="ECO:0000256" key="8">
    <source>
        <dbReference type="ARBA" id="ARBA00023306"/>
    </source>
</evidence>
<evidence type="ECO:0000256" key="11">
    <source>
        <dbReference type="ARBA" id="ARBA00033158"/>
    </source>
</evidence>
<sequence length="104" mass="11918">MPKNNIEIQILGQIIRLYCPEDQQDALLKSASLLEDRVSSLKDQSKILQLEKVLTIIALNLQFELDQEKQKNEESQKTLALCVEKLDASLEKLKTPLKSRLNIE</sequence>
<dbReference type="STRING" id="97481.SAMN05444853_10384"/>
<comment type="function">
    <text evidence="9">Activator of cell division through the inhibition of FtsZ GTPase activity, therefore promoting FtsZ assembly into bundles of protofilaments necessary for the formation of the division Z ring. It is recruited early at mid-cell but it is not essential for cell division.</text>
</comment>
<dbReference type="PANTHER" id="PTHR34981">
    <property type="entry name" value="CELL DIVISION PROTEIN ZAPA"/>
    <property type="match status" value="1"/>
</dbReference>
<dbReference type="AlphaFoldDB" id="A0A1H7V0C7"/>
<evidence type="ECO:0000256" key="12">
    <source>
        <dbReference type="SAM" id="Coils"/>
    </source>
</evidence>
<dbReference type="GO" id="GO:0000921">
    <property type="term" value="P:septin ring assembly"/>
    <property type="evidence" value="ECO:0007669"/>
    <property type="project" value="TreeGrafter"/>
</dbReference>
<evidence type="ECO:0000256" key="6">
    <source>
        <dbReference type="ARBA" id="ARBA00023054"/>
    </source>
</evidence>
<dbReference type="Proteomes" id="UP001231736">
    <property type="component" value="Unassembled WGS sequence"/>
</dbReference>
<dbReference type="EMBL" id="JASAVS010000001">
    <property type="protein sequence ID" value="MDP8084397.1"/>
    <property type="molecule type" value="Genomic_DNA"/>
</dbReference>
<comment type="subcellular location">
    <subcellularLocation>
        <location evidence="1">Cytoplasm</location>
    </subcellularLocation>
</comment>
<dbReference type="EMBL" id="JASAYT010000024">
    <property type="protein sequence ID" value="MDP8175335.1"/>
    <property type="molecule type" value="Genomic_DNA"/>
</dbReference>
<keyword evidence="18" id="KW-1185">Reference proteome</keyword>
<comment type="subunit">
    <text evidence="10">Homodimer. Interacts with FtsZ.</text>
</comment>
<keyword evidence="7" id="KW-0717">Septation</keyword>
<dbReference type="GO" id="GO:0005829">
    <property type="term" value="C:cytosol"/>
    <property type="evidence" value="ECO:0007669"/>
    <property type="project" value="TreeGrafter"/>
</dbReference>
<keyword evidence="8" id="KW-0131">Cell cycle</keyword>
<keyword evidence="4" id="KW-0963">Cytoplasm</keyword>